<name>Q5QLI8_ORYSJ</name>
<accession>Q5QLI8</accession>
<feature type="compositionally biased region" description="Basic and acidic residues" evidence="1">
    <location>
        <begin position="11"/>
        <end position="21"/>
    </location>
</feature>
<protein>
    <submittedName>
        <fullName evidence="2">Uncharacterized protein</fullName>
    </submittedName>
</protein>
<evidence type="ECO:0000313" key="2">
    <source>
        <dbReference type="EMBL" id="BAD73718.1"/>
    </source>
</evidence>
<sequence length="95" mass="10209">MVGLQGRFGGGRRERLDDGGVEKNTAPRLRQDDGGSRELWAAVDGHGTASAVGVGAQSSGAQGRRKTTRRKNLSRDLWKSSAKIMHYNNVSLTEG</sequence>
<reference evidence="2" key="1">
    <citation type="journal article" date="2002" name="Nature">
        <title>The genome sequence and structure of rice chromosome 1.</title>
        <authorList>
            <person name="Sasaki T."/>
            <person name="Matsumoto T."/>
            <person name="Yamamoto K."/>
            <person name="Sakata K."/>
            <person name="Baba T."/>
            <person name="Katayose Y."/>
            <person name="Wu J."/>
            <person name="Niimura Y."/>
            <person name="Cheng Z."/>
            <person name="Nagamura Y."/>
            <person name="Antonio B.A."/>
            <person name="Kanamori H."/>
            <person name="Hosokawa S."/>
            <person name="Masukawa M."/>
            <person name="Arikawa K."/>
            <person name="Chiden Y."/>
            <person name="Hayashi M."/>
            <person name="Okamoto M."/>
            <person name="Ando T."/>
            <person name="Aoki H."/>
            <person name="Arita K."/>
            <person name="Hamada M."/>
            <person name="Harada C."/>
            <person name="Hijishita S."/>
            <person name="Honda M."/>
            <person name="Ichikawa Y."/>
            <person name="Idonuma A."/>
            <person name="Iijima M."/>
            <person name="Ikeda M."/>
            <person name="Ikeno M."/>
            <person name="Itoh S."/>
            <person name="Itoh T."/>
            <person name="Itoh Y."/>
            <person name="Itoh Y."/>
            <person name="Iwabuchi A."/>
            <person name="Kamiya K."/>
            <person name="Karasawa W."/>
            <person name="Katagiri S."/>
            <person name="Kikuta A."/>
            <person name="Kobayashi N."/>
            <person name="Kono I."/>
            <person name="Machita K."/>
            <person name="Maehara T."/>
            <person name="Mizuno H."/>
            <person name="Mizubayashi T."/>
            <person name="Mukai Y."/>
            <person name="Nagasaki H."/>
            <person name="Nakashima M."/>
            <person name="Nakama Y."/>
            <person name="Nakamichi Y."/>
            <person name="Nakamura M."/>
            <person name="Namiki N."/>
            <person name="Negishi M."/>
            <person name="Ohta I."/>
            <person name="Ono N."/>
            <person name="Saji S."/>
            <person name="Sakai K."/>
            <person name="Shibata M."/>
            <person name="Shimokawa T."/>
            <person name="Shomura A."/>
            <person name="Song J."/>
            <person name="Takazaki Y."/>
            <person name="Terasawa K."/>
            <person name="Tsuji K."/>
            <person name="Waki K."/>
            <person name="Yamagata H."/>
            <person name="Yamane H."/>
            <person name="Yoshiki S."/>
            <person name="Yoshihara R."/>
            <person name="Yukawa K."/>
            <person name="Zhong H."/>
            <person name="Iwama H."/>
            <person name="Endo T."/>
            <person name="Ito H."/>
            <person name="Hahn J.H."/>
            <person name="Kim H.I."/>
            <person name="Eun M.Y."/>
            <person name="Yano M."/>
            <person name="Jiang J."/>
            <person name="Gojobori T."/>
        </authorList>
    </citation>
    <scope>NUCLEOTIDE SEQUENCE [LARGE SCALE GENOMIC DNA]</scope>
</reference>
<dbReference type="EMBL" id="AP004224">
    <property type="protein sequence ID" value="BAD73718.1"/>
    <property type="molecule type" value="Genomic_DNA"/>
</dbReference>
<feature type="region of interest" description="Disordered" evidence="1">
    <location>
        <begin position="50"/>
        <end position="74"/>
    </location>
</feature>
<evidence type="ECO:0000256" key="1">
    <source>
        <dbReference type="SAM" id="MobiDB-lite"/>
    </source>
</evidence>
<dbReference type="AlphaFoldDB" id="Q5QLI8"/>
<feature type="compositionally biased region" description="Basic residues" evidence="1">
    <location>
        <begin position="63"/>
        <end position="72"/>
    </location>
</feature>
<organism evidence="2">
    <name type="scientific">Oryza sativa subsp. japonica</name>
    <name type="common">Rice</name>
    <dbReference type="NCBI Taxonomy" id="39947"/>
    <lineage>
        <taxon>Eukaryota</taxon>
        <taxon>Viridiplantae</taxon>
        <taxon>Streptophyta</taxon>
        <taxon>Embryophyta</taxon>
        <taxon>Tracheophyta</taxon>
        <taxon>Spermatophyta</taxon>
        <taxon>Magnoliopsida</taxon>
        <taxon>Liliopsida</taxon>
        <taxon>Poales</taxon>
        <taxon>Poaceae</taxon>
        <taxon>BOP clade</taxon>
        <taxon>Oryzoideae</taxon>
        <taxon>Oryzeae</taxon>
        <taxon>Oryzinae</taxon>
        <taxon>Oryza</taxon>
        <taxon>Oryza sativa</taxon>
    </lineage>
</organism>
<dbReference type="Proteomes" id="UP000817658">
    <property type="component" value="Chromosome 1"/>
</dbReference>
<feature type="region of interest" description="Disordered" evidence="1">
    <location>
        <begin position="1"/>
        <end position="36"/>
    </location>
</feature>
<proteinExistence type="predicted"/>
<gene>
    <name evidence="2" type="primary">B1111E11.34</name>
</gene>